<evidence type="ECO:0000256" key="1">
    <source>
        <dbReference type="ARBA" id="ARBA00004651"/>
    </source>
</evidence>
<feature type="transmembrane region" description="Helical" evidence="8">
    <location>
        <begin position="76"/>
        <end position="100"/>
    </location>
</feature>
<feature type="transmembrane region" description="Helical" evidence="8">
    <location>
        <begin position="164"/>
        <end position="183"/>
    </location>
</feature>
<reference evidence="9 10" key="1">
    <citation type="submission" date="2019-07" db="EMBL/GenBank/DDBJ databases">
        <title>Deinococcus detaillus sp. nov., isolated from humus soil in Antarctica.</title>
        <authorList>
            <person name="Zhang K."/>
        </authorList>
    </citation>
    <scope>NUCLEOTIDE SEQUENCE [LARGE SCALE GENOMIC DNA]</scope>
    <source>
        <strain evidence="9 10">H1</strain>
    </source>
</reference>
<evidence type="ECO:0000256" key="7">
    <source>
        <dbReference type="ARBA" id="ARBA00023136"/>
    </source>
</evidence>
<evidence type="ECO:0000313" key="9">
    <source>
        <dbReference type="EMBL" id="TSA82406.1"/>
    </source>
</evidence>
<keyword evidence="5 8" id="KW-0812">Transmembrane</keyword>
<feature type="transmembrane region" description="Helical" evidence="8">
    <location>
        <begin position="50"/>
        <end position="69"/>
    </location>
</feature>
<dbReference type="EMBL" id="VKDB01000017">
    <property type="protein sequence ID" value="TSA82406.1"/>
    <property type="molecule type" value="Genomic_DNA"/>
</dbReference>
<name>A0A553UQB0_9DEIO</name>
<proteinExistence type="inferred from homology"/>
<accession>A0A553UQB0</accession>
<comment type="caution">
    <text evidence="9">The sequence shown here is derived from an EMBL/GenBank/DDBJ whole genome shotgun (WGS) entry which is preliminary data.</text>
</comment>
<evidence type="ECO:0000256" key="3">
    <source>
        <dbReference type="ARBA" id="ARBA00022448"/>
    </source>
</evidence>
<feature type="transmembrane region" description="Helical" evidence="8">
    <location>
        <begin position="212"/>
        <end position="229"/>
    </location>
</feature>
<dbReference type="Proteomes" id="UP000316092">
    <property type="component" value="Unassembled WGS sequence"/>
</dbReference>
<dbReference type="RefSeq" id="WP_143721360.1">
    <property type="nucleotide sequence ID" value="NZ_VKDB01000017.1"/>
</dbReference>
<keyword evidence="7 8" id="KW-0472">Membrane</keyword>
<dbReference type="InterPro" id="IPR011606">
    <property type="entry name" value="Brnchd-chn_aa_trnsp_permease"/>
</dbReference>
<keyword evidence="3" id="KW-0813">Transport</keyword>
<dbReference type="Pfam" id="PF03591">
    <property type="entry name" value="AzlC"/>
    <property type="match status" value="1"/>
</dbReference>
<sequence length="240" mass="25301">MKPSAASFSLSPSFWRGLRAFLPLVPGILPFSLVTGVAAVQAGFSPVQSIFFSIIGFAGSAQLIASQMFKSGTPTILILLSALVVNLRFAIYSAAMLPVLSRASKLWRWPLAYVLTDQNFAVMAARPADEPNPVQYYAGASAVMWLTWQLGTVAGALLGAGIPAAWPLDFAVPLSFIALLVPVLRTRPQLLAALVSGAVAVAAHGLPYRMNLMVGAACGIAAGLYVQNLRAKSIDEDVQA</sequence>
<dbReference type="GO" id="GO:0005886">
    <property type="term" value="C:plasma membrane"/>
    <property type="evidence" value="ECO:0007669"/>
    <property type="project" value="UniProtKB-SubCell"/>
</dbReference>
<dbReference type="AlphaFoldDB" id="A0A553UQB0"/>
<keyword evidence="6 8" id="KW-1133">Transmembrane helix</keyword>
<comment type="similarity">
    <text evidence="2">Belongs to the AzlC family.</text>
</comment>
<evidence type="ECO:0000256" key="8">
    <source>
        <dbReference type="SAM" id="Phobius"/>
    </source>
</evidence>
<protein>
    <submittedName>
        <fullName evidence="9">AzlC family ABC transporter permease</fullName>
    </submittedName>
</protein>
<comment type="subcellular location">
    <subcellularLocation>
        <location evidence="1">Cell membrane</location>
        <topology evidence="1">Multi-pass membrane protein</topology>
    </subcellularLocation>
</comment>
<feature type="transmembrane region" description="Helical" evidence="8">
    <location>
        <begin position="21"/>
        <end position="44"/>
    </location>
</feature>
<evidence type="ECO:0000256" key="6">
    <source>
        <dbReference type="ARBA" id="ARBA00022989"/>
    </source>
</evidence>
<evidence type="ECO:0000256" key="2">
    <source>
        <dbReference type="ARBA" id="ARBA00010735"/>
    </source>
</evidence>
<evidence type="ECO:0000313" key="10">
    <source>
        <dbReference type="Proteomes" id="UP000316092"/>
    </source>
</evidence>
<evidence type="ECO:0000256" key="5">
    <source>
        <dbReference type="ARBA" id="ARBA00022692"/>
    </source>
</evidence>
<dbReference type="PANTHER" id="PTHR34979">
    <property type="entry name" value="INNER MEMBRANE PROTEIN YGAZ"/>
    <property type="match status" value="1"/>
</dbReference>
<keyword evidence="4" id="KW-1003">Cell membrane</keyword>
<gene>
    <name evidence="9" type="ORF">FNU79_13605</name>
</gene>
<keyword evidence="10" id="KW-1185">Reference proteome</keyword>
<feature type="transmembrane region" description="Helical" evidence="8">
    <location>
        <begin position="190"/>
        <end position="206"/>
    </location>
</feature>
<organism evidence="9 10">
    <name type="scientific">Deinococcus detaillensis</name>
    <dbReference type="NCBI Taxonomy" id="2592048"/>
    <lineage>
        <taxon>Bacteria</taxon>
        <taxon>Thermotogati</taxon>
        <taxon>Deinococcota</taxon>
        <taxon>Deinococci</taxon>
        <taxon>Deinococcales</taxon>
        <taxon>Deinococcaceae</taxon>
        <taxon>Deinococcus</taxon>
    </lineage>
</organism>
<evidence type="ECO:0000256" key="4">
    <source>
        <dbReference type="ARBA" id="ARBA00022475"/>
    </source>
</evidence>
<dbReference type="GO" id="GO:1903785">
    <property type="term" value="P:L-valine transmembrane transport"/>
    <property type="evidence" value="ECO:0007669"/>
    <property type="project" value="TreeGrafter"/>
</dbReference>
<dbReference type="OrthoDB" id="3177005at2"/>
<feature type="transmembrane region" description="Helical" evidence="8">
    <location>
        <begin position="136"/>
        <end position="158"/>
    </location>
</feature>
<dbReference type="PANTHER" id="PTHR34979:SF1">
    <property type="entry name" value="INNER MEMBRANE PROTEIN YGAZ"/>
    <property type="match status" value="1"/>
</dbReference>